<dbReference type="NCBIfam" id="NF038029">
    <property type="entry name" value="LP_plasma"/>
    <property type="match status" value="1"/>
</dbReference>
<organism evidence="2 3">
    <name type="scientific">Spiroplasma phoeniceum P40</name>
    <dbReference type="NCBI Taxonomy" id="1276259"/>
    <lineage>
        <taxon>Bacteria</taxon>
        <taxon>Bacillati</taxon>
        <taxon>Mycoplasmatota</taxon>
        <taxon>Mollicutes</taxon>
        <taxon>Entomoplasmatales</taxon>
        <taxon>Spiroplasmataceae</taxon>
        <taxon>Spiroplasma</taxon>
    </lineage>
</organism>
<dbReference type="Proteomes" id="UP000253689">
    <property type="component" value="Chromosome"/>
</dbReference>
<evidence type="ECO:0000256" key="1">
    <source>
        <dbReference type="SAM" id="MobiDB-lite"/>
    </source>
</evidence>
<feature type="region of interest" description="Disordered" evidence="1">
    <location>
        <begin position="25"/>
        <end position="51"/>
    </location>
</feature>
<dbReference type="PROSITE" id="PS51257">
    <property type="entry name" value="PROKAR_LIPOPROTEIN"/>
    <property type="match status" value="1"/>
</dbReference>
<dbReference type="RefSeq" id="WP_186823330.1">
    <property type="nucleotide sequence ID" value="NZ_CP031088.1"/>
</dbReference>
<gene>
    <name evidence="2" type="ORF">SDAV_001295</name>
</gene>
<dbReference type="InterPro" id="IPR054816">
    <property type="entry name" value="Lipoprotein_mollicutes-type_CS"/>
</dbReference>
<evidence type="ECO:0000313" key="3">
    <source>
        <dbReference type="Proteomes" id="UP000253689"/>
    </source>
</evidence>
<dbReference type="AlphaFoldDB" id="A0A345DPX4"/>
<evidence type="ECO:0000313" key="2">
    <source>
        <dbReference type="EMBL" id="AXF96262.1"/>
    </source>
</evidence>
<dbReference type="KEGG" id="sphh:SDAV_001295"/>
<proteinExistence type="predicted"/>
<accession>A0A345DPX4</accession>
<dbReference type="Pfam" id="PF12461">
    <property type="entry name" value="DUF3688"/>
    <property type="match status" value="1"/>
</dbReference>
<name>A0A345DPX4_9MOLU</name>
<dbReference type="EMBL" id="CP031088">
    <property type="protein sequence ID" value="AXF96262.1"/>
    <property type="molecule type" value="Genomic_DNA"/>
</dbReference>
<dbReference type="InterPro" id="IPR022160">
    <property type="entry name" value="Phage_1-C74_Orf1"/>
</dbReference>
<sequence length="156" mass="17872">MKKWLSIIEAIGLTATSTTTLISCKKENNNENGGGDNKPEPQYNSQQPPEGSNWKLIGKNNFDNEFSTKNNKSYLFLNLFDVGKYGIYLSKNNGNISQKRNNIWYLETYNPKDFVMFNTANIKSLYRWVGDSEPQIPTIDKNTGEITDWKEQKGTE</sequence>
<reference evidence="3" key="1">
    <citation type="submission" date="2018-07" db="EMBL/GenBank/DDBJ databases">
        <title>Complete Genome Sequence of Spiroplasma phoeniceum.</title>
        <authorList>
            <person name="Davis R.E."/>
            <person name="Shao J.Y."/>
            <person name="Zhao Y."/>
            <person name="Silver A."/>
            <person name="Stump z."/>
            <person name="Gasparich G."/>
        </authorList>
    </citation>
    <scope>NUCLEOTIDE SEQUENCE [LARGE SCALE GENOMIC DNA]</scope>
    <source>
        <strain evidence="3">P40</strain>
    </source>
</reference>
<protein>
    <submittedName>
        <fullName evidence="2">Spiroplasma plectrovirus-related protein</fullName>
    </submittedName>
</protein>
<keyword evidence="3" id="KW-1185">Reference proteome</keyword>